<evidence type="ECO:0000256" key="1">
    <source>
        <dbReference type="ARBA" id="ARBA00008563"/>
    </source>
</evidence>
<gene>
    <name evidence="4 7" type="primary">rplU</name>
    <name evidence="7" type="ORF">COT87_02495</name>
</gene>
<evidence type="ECO:0000256" key="4">
    <source>
        <dbReference type="HAMAP-Rule" id="MF_01363"/>
    </source>
</evidence>
<dbReference type="Pfam" id="PF00829">
    <property type="entry name" value="Ribosomal_L21p"/>
    <property type="match status" value="1"/>
</dbReference>
<proteinExistence type="inferred from homology"/>
<keyword evidence="2 4" id="KW-0689">Ribosomal protein</keyword>
<dbReference type="EMBL" id="PFAF01000049">
    <property type="protein sequence ID" value="PIR98867.1"/>
    <property type="molecule type" value="Genomic_DNA"/>
</dbReference>
<protein>
    <recommendedName>
        <fullName evidence="4">Large ribosomal subunit protein bL21</fullName>
    </recommendedName>
</protein>
<evidence type="ECO:0000313" key="7">
    <source>
        <dbReference type="EMBL" id="PIR98867.1"/>
    </source>
</evidence>
<dbReference type="HAMAP" id="MF_01363">
    <property type="entry name" value="Ribosomal_bL21"/>
    <property type="match status" value="1"/>
</dbReference>
<dbReference type="PANTHER" id="PTHR21349">
    <property type="entry name" value="50S RIBOSOMAL PROTEIN L21"/>
    <property type="match status" value="1"/>
</dbReference>
<dbReference type="NCBIfam" id="TIGR00061">
    <property type="entry name" value="L21"/>
    <property type="match status" value="1"/>
</dbReference>
<organism evidence="7 8">
    <name type="scientific">Candidatus Collierbacteria bacterium CG10_big_fil_rev_8_21_14_0_10_44_9</name>
    <dbReference type="NCBI Taxonomy" id="1974535"/>
    <lineage>
        <taxon>Bacteria</taxon>
        <taxon>Candidatus Collieribacteriota</taxon>
    </lineage>
</organism>
<evidence type="ECO:0000256" key="6">
    <source>
        <dbReference type="SAM" id="MobiDB-lite"/>
    </source>
</evidence>
<dbReference type="GO" id="GO:0019843">
    <property type="term" value="F:rRNA binding"/>
    <property type="evidence" value="ECO:0007669"/>
    <property type="project" value="UniProtKB-UniRule"/>
</dbReference>
<dbReference type="GO" id="GO:0005737">
    <property type="term" value="C:cytoplasm"/>
    <property type="evidence" value="ECO:0007669"/>
    <property type="project" value="UniProtKB-ARBA"/>
</dbReference>
<evidence type="ECO:0000256" key="3">
    <source>
        <dbReference type="ARBA" id="ARBA00023274"/>
    </source>
</evidence>
<dbReference type="Proteomes" id="UP000230796">
    <property type="component" value="Unassembled WGS sequence"/>
</dbReference>
<reference evidence="8" key="1">
    <citation type="submission" date="2017-09" db="EMBL/GenBank/DDBJ databases">
        <title>Depth-based differentiation of microbial function through sediment-hosted aquifers and enrichment of novel symbionts in the deep terrestrial subsurface.</title>
        <authorList>
            <person name="Probst A.J."/>
            <person name="Ladd B."/>
            <person name="Jarett J.K."/>
            <person name="Geller-Mcgrath D.E."/>
            <person name="Sieber C.M.K."/>
            <person name="Emerson J.B."/>
            <person name="Anantharaman K."/>
            <person name="Thomas B.C."/>
            <person name="Malmstrom R."/>
            <person name="Stieglmeier M."/>
            <person name="Klingl A."/>
            <person name="Woyke T."/>
            <person name="Ryan C.M."/>
            <person name="Banfield J.F."/>
        </authorList>
    </citation>
    <scope>NUCLEOTIDE SEQUENCE [LARGE SCALE GENOMIC DNA]</scope>
</reference>
<comment type="subunit">
    <text evidence="4">Part of the 50S ribosomal subunit. Contacts protein L20.</text>
</comment>
<comment type="caution">
    <text evidence="7">The sequence shown here is derived from an EMBL/GenBank/DDBJ whole genome shotgun (WGS) entry which is preliminary data.</text>
</comment>
<feature type="region of interest" description="Disordered" evidence="6">
    <location>
        <begin position="101"/>
        <end position="138"/>
    </location>
</feature>
<dbReference type="GO" id="GO:0003735">
    <property type="term" value="F:structural constituent of ribosome"/>
    <property type="evidence" value="ECO:0007669"/>
    <property type="project" value="InterPro"/>
</dbReference>
<sequence>MKYAVIKTGGKQYRVMEGQVIEVELLDSKDQTYVFEEVLLVVDGDNVKIGTPFVEGMKVYADVIADVKGDKIEVFKYKSKSRYRKHTGHRQKYTQVKINGIGAPVTPAKPKKVSSLAGAKHLSPTKAKKPAIKKVAAK</sequence>
<dbReference type="InterPro" id="IPR028909">
    <property type="entry name" value="bL21-like"/>
</dbReference>
<accession>A0A2H0VID8</accession>
<comment type="function">
    <text evidence="4 5">This protein binds to 23S rRNA in the presence of protein L20.</text>
</comment>
<evidence type="ECO:0000256" key="5">
    <source>
        <dbReference type="RuleBase" id="RU000562"/>
    </source>
</evidence>
<name>A0A2H0VID8_9BACT</name>
<dbReference type="GO" id="GO:0005840">
    <property type="term" value="C:ribosome"/>
    <property type="evidence" value="ECO:0007669"/>
    <property type="project" value="UniProtKB-KW"/>
</dbReference>
<dbReference type="GO" id="GO:1990904">
    <property type="term" value="C:ribonucleoprotein complex"/>
    <property type="evidence" value="ECO:0007669"/>
    <property type="project" value="UniProtKB-KW"/>
</dbReference>
<dbReference type="SUPFAM" id="SSF141091">
    <property type="entry name" value="L21p-like"/>
    <property type="match status" value="1"/>
</dbReference>
<dbReference type="GO" id="GO:0006412">
    <property type="term" value="P:translation"/>
    <property type="evidence" value="ECO:0007669"/>
    <property type="project" value="UniProtKB-UniRule"/>
</dbReference>
<comment type="similarity">
    <text evidence="1 4 5">Belongs to the bacterial ribosomal protein bL21 family.</text>
</comment>
<dbReference type="AlphaFoldDB" id="A0A2H0VID8"/>
<dbReference type="InterPro" id="IPR036164">
    <property type="entry name" value="bL21-like_sf"/>
</dbReference>
<dbReference type="InterPro" id="IPR001787">
    <property type="entry name" value="Ribosomal_bL21"/>
</dbReference>
<evidence type="ECO:0000256" key="2">
    <source>
        <dbReference type="ARBA" id="ARBA00022980"/>
    </source>
</evidence>
<keyword evidence="4 5" id="KW-0699">rRNA-binding</keyword>
<evidence type="ECO:0000313" key="8">
    <source>
        <dbReference type="Proteomes" id="UP000230796"/>
    </source>
</evidence>
<keyword evidence="3 4" id="KW-0687">Ribonucleoprotein</keyword>
<keyword evidence="4 5" id="KW-0694">RNA-binding</keyword>
<dbReference type="PANTHER" id="PTHR21349:SF0">
    <property type="entry name" value="LARGE RIBOSOMAL SUBUNIT PROTEIN BL21M"/>
    <property type="match status" value="1"/>
</dbReference>
<feature type="compositionally biased region" description="Basic residues" evidence="6">
    <location>
        <begin position="126"/>
        <end position="138"/>
    </location>
</feature>